<gene>
    <name evidence="2" type="ORF">HNR00_003893</name>
</gene>
<dbReference type="AlphaFoldDB" id="A0A840ZPS9"/>
<name>A0A840ZPS9_9HYPH</name>
<accession>A0A840ZPS9</accession>
<feature type="chain" id="PRO_5032574758" evidence="1">
    <location>
        <begin position="27"/>
        <end position="154"/>
    </location>
</feature>
<feature type="signal peptide" evidence="1">
    <location>
        <begin position="1"/>
        <end position="26"/>
    </location>
</feature>
<sequence>MRTAFGIAAVLGGLAGGLLAASSAEAGCTRQIINRSGYTALVSRDGGPWVAVRPHRAQAIRYAHSGRIDVALTCGRGALPESAAFRASFGTVAVIDRCYIQFGDGFFEEQLGGGFWGRKDTGPLALNNPRQGDLVVGPAAGACAPERGALSARY</sequence>
<dbReference type="EMBL" id="JACHOP010000020">
    <property type="protein sequence ID" value="MBB5759164.1"/>
    <property type="molecule type" value="Genomic_DNA"/>
</dbReference>
<proteinExistence type="predicted"/>
<evidence type="ECO:0000256" key="1">
    <source>
        <dbReference type="SAM" id="SignalP"/>
    </source>
</evidence>
<keyword evidence="3" id="KW-1185">Reference proteome</keyword>
<keyword evidence="1" id="KW-0732">Signal</keyword>
<evidence type="ECO:0000313" key="3">
    <source>
        <dbReference type="Proteomes" id="UP000583454"/>
    </source>
</evidence>
<comment type="caution">
    <text evidence="2">The sequence shown here is derived from an EMBL/GenBank/DDBJ whole genome shotgun (WGS) entry which is preliminary data.</text>
</comment>
<organism evidence="2 3">
    <name type="scientific">Methylorubrum rhodinum</name>
    <dbReference type="NCBI Taxonomy" id="29428"/>
    <lineage>
        <taxon>Bacteria</taxon>
        <taxon>Pseudomonadati</taxon>
        <taxon>Pseudomonadota</taxon>
        <taxon>Alphaproteobacteria</taxon>
        <taxon>Hyphomicrobiales</taxon>
        <taxon>Methylobacteriaceae</taxon>
        <taxon>Methylorubrum</taxon>
    </lineage>
</organism>
<evidence type="ECO:0000313" key="2">
    <source>
        <dbReference type="EMBL" id="MBB5759164.1"/>
    </source>
</evidence>
<protein>
    <submittedName>
        <fullName evidence="2">Uncharacterized protein</fullName>
    </submittedName>
</protein>
<dbReference type="Proteomes" id="UP000583454">
    <property type="component" value="Unassembled WGS sequence"/>
</dbReference>
<reference evidence="2 3" key="1">
    <citation type="submission" date="2020-08" db="EMBL/GenBank/DDBJ databases">
        <title>Genomic Encyclopedia of Type Strains, Phase IV (KMG-IV): sequencing the most valuable type-strain genomes for metagenomic binning, comparative biology and taxonomic classification.</title>
        <authorList>
            <person name="Goeker M."/>
        </authorList>
    </citation>
    <scope>NUCLEOTIDE SEQUENCE [LARGE SCALE GENOMIC DNA]</scope>
    <source>
        <strain evidence="2 3">DSM 2163</strain>
    </source>
</reference>